<dbReference type="PANTHER" id="PTHR47256">
    <property type="entry name" value="ZN(II)2CYS6 TRANSCRIPTION FACTOR (EUROFUNG)-RELATED"/>
    <property type="match status" value="1"/>
</dbReference>
<evidence type="ECO:0008006" key="4">
    <source>
        <dbReference type="Google" id="ProtNLM"/>
    </source>
</evidence>
<proteinExistence type="predicted"/>
<gene>
    <name evidence="2" type="ORF">FIE12Z_10041</name>
</gene>
<comment type="caution">
    <text evidence="2">The sequence shown here is derived from an EMBL/GenBank/DDBJ whole genome shotgun (WGS) entry which is preliminary data.</text>
</comment>
<dbReference type="Proteomes" id="UP000265631">
    <property type="component" value="Unassembled WGS sequence"/>
</dbReference>
<evidence type="ECO:0000256" key="1">
    <source>
        <dbReference type="SAM" id="MobiDB-lite"/>
    </source>
</evidence>
<dbReference type="InterPro" id="IPR053187">
    <property type="entry name" value="Notoamide_regulator"/>
</dbReference>
<organism evidence="2 3">
    <name type="scientific">Fusarium flagelliforme</name>
    <dbReference type="NCBI Taxonomy" id="2675880"/>
    <lineage>
        <taxon>Eukaryota</taxon>
        <taxon>Fungi</taxon>
        <taxon>Dikarya</taxon>
        <taxon>Ascomycota</taxon>
        <taxon>Pezizomycotina</taxon>
        <taxon>Sordariomycetes</taxon>
        <taxon>Hypocreomycetidae</taxon>
        <taxon>Hypocreales</taxon>
        <taxon>Nectriaceae</taxon>
        <taxon>Fusarium</taxon>
        <taxon>Fusarium incarnatum-equiseti species complex</taxon>
    </lineage>
</organism>
<feature type="compositionally biased region" description="Low complexity" evidence="1">
    <location>
        <begin position="1"/>
        <end position="23"/>
    </location>
</feature>
<name>A0A395MF46_9HYPO</name>
<dbReference type="STRING" id="2594813.A0A395MF46"/>
<evidence type="ECO:0000313" key="2">
    <source>
        <dbReference type="EMBL" id="RFN45729.1"/>
    </source>
</evidence>
<keyword evidence="3" id="KW-1185">Reference proteome</keyword>
<reference evidence="2 3" key="1">
    <citation type="journal article" date="2018" name="PLoS Pathog.">
        <title>Evolution of structural diversity of trichothecenes, a family of toxins produced by plant pathogenic and entomopathogenic fungi.</title>
        <authorList>
            <person name="Proctor R.H."/>
            <person name="McCormick S.P."/>
            <person name="Kim H.S."/>
            <person name="Cardoza R.E."/>
            <person name="Stanley A.M."/>
            <person name="Lindo L."/>
            <person name="Kelly A."/>
            <person name="Brown D.W."/>
            <person name="Lee T."/>
            <person name="Vaughan M.M."/>
            <person name="Alexander N.J."/>
            <person name="Busman M."/>
            <person name="Gutierrez S."/>
        </authorList>
    </citation>
    <scope>NUCLEOTIDE SEQUENCE [LARGE SCALE GENOMIC DNA]</scope>
    <source>
        <strain evidence="2 3">NRRL 13405</strain>
    </source>
</reference>
<dbReference type="PANTHER" id="PTHR47256:SF1">
    <property type="entry name" value="ZN(II)2CYS6 TRANSCRIPTION FACTOR (EUROFUNG)"/>
    <property type="match status" value="1"/>
</dbReference>
<evidence type="ECO:0000313" key="3">
    <source>
        <dbReference type="Proteomes" id="UP000265631"/>
    </source>
</evidence>
<dbReference type="EMBL" id="PXXK01000342">
    <property type="protein sequence ID" value="RFN45729.1"/>
    <property type="molecule type" value="Genomic_DNA"/>
</dbReference>
<dbReference type="CDD" id="cd12148">
    <property type="entry name" value="fungal_TF_MHR"/>
    <property type="match status" value="1"/>
</dbReference>
<protein>
    <recommendedName>
        <fullName evidence="4">Nitrate assimilation regulatory protein nira</fullName>
    </recommendedName>
</protein>
<sequence>MPRDTSSSASDTDTRRSSTSSSSQPPPSPMQYQRVGSLLPPASNPMEQELMVRHPIAYPVLTPIAVNSLPLERLLIPRKPEMVGRLLLNDANSSEPADTAMASGNSDERFDGWYDNLSHLARSQIDLLLKADITCWTELPIPNDIALRVIALYLNNDYPVLPVFNADLFLRDLSQNRPYFCSRLLVSALLGWACQAYTSLHPKAASWSSLFFLDAQAQWNKLGDQESVTLSNISALQLLSMTAVTHGQDELAVTFLKKGLELARIMGLLNVDPQSHSAASWFHGYPDWQMAASYTAWGAFNWASLMMPGDIDMALEAKEGASISLPDNVEVFRAMCQLWTLFFSVARIYYGPDKEAFLNQTAALEYVEGTYRQLLAWADGLPPQLLRQTGSNHAVYLLHLYLHAVITDLFRPFLCYPELSSTPLKTFAADRANPRAVYHVSIRQMKRLLLSYRLDFQLEALTVLWHTGVIYVANATIRADYHDRDEMKFFVNLCVSGLEELFMSYKVFGSMIKGIMQMAVRHGSIEPTQGRRVKRRLKATEQRFMTDNRSEDEIMARWVVDLDLAVTNLPEAQGGRLAKEFDRMSEMTHDEDE</sequence>
<dbReference type="AlphaFoldDB" id="A0A395MF46"/>
<feature type="region of interest" description="Disordered" evidence="1">
    <location>
        <begin position="1"/>
        <end position="43"/>
    </location>
</feature>
<accession>A0A395MF46</accession>